<evidence type="ECO:0000259" key="13">
    <source>
        <dbReference type="Pfam" id="PF01386"/>
    </source>
</evidence>
<dbReference type="CDD" id="cd00495">
    <property type="entry name" value="Ribosomal_L25_TL5_CTC"/>
    <property type="match status" value="1"/>
</dbReference>
<dbReference type="EMBL" id="RDQH01000338">
    <property type="protein sequence ID" value="RXH81643.1"/>
    <property type="molecule type" value="Genomic_DNA"/>
</dbReference>
<feature type="domain" description="Large ribosomal subunit protein bL25 beta" evidence="14">
    <location>
        <begin position="669"/>
        <end position="752"/>
    </location>
</feature>
<dbReference type="GO" id="GO:0006412">
    <property type="term" value="P:translation"/>
    <property type="evidence" value="ECO:0007669"/>
    <property type="project" value="InterPro"/>
</dbReference>
<evidence type="ECO:0000256" key="3">
    <source>
        <dbReference type="ARBA" id="ARBA00022692"/>
    </source>
</evidence>
<dbReference type="GO" id="GO:1990904">
    <property type="term" value="C:ribonucleoprotein complex"/>
    <property type="evidence" value="ECO:0007669"/>
    <property type="project" value="UniProtKB-KW"/>
</dbReference>
<dbReference type="Pfam" id="PF14693">
    <property type="entry name" value="Ribosomal_TL5_C"/>
    <property type="match status" value="1"/>
</dbReference>
<feature type="transmembrane region" description="Helical" evidence="11">
    <location>
        <begin position="217"/>
        <end position="239"/>
    </location>
</feature>
<dbReference type="PANTHER" id="PTHR31587">
    <property type="entry name" value="TRANSMEMBRANE PROTEIN (DUF2215)"/>
    <property type="match status" value="1"/>
</dbReference>
<sequence length="766" mass="85165">MGSSLFSAILLLLFAFCLSLPTLSPATELKGVDIENPVLEVIPAPLSEHSAVPGSKDVLFCKRARVSGISRLKLGSYASSLKITLSTSVVIPERLHSKIEVCFHRNDTLGLCQCEEDDWKNIQKGLWSSVMSPYDERYVDVKFIGKIPGSVTITVEEDFQRWRLLCLALGFTLLLLAPIVSNWVPFYYTSSMVIGVFLVIIIILFQGMKLLPTGRKNVLYLTIYGSVLGAGSFLVHQFSLMVNSILLSFGLSEEMHNPVSIFLLVGIILAGAALGYWIVRKFVVSKDGTVDVGIAQFVKWAMRIIGTTSILQSTLDTPLAMGALVSYWIISKLITSLKWHLKSHQSDAGSGSPCLPKGKHVKGRQSHPKFLSRSSPQEKNWNSRRSLSAWSDSPVTGVMSPSSRAPNQQEYYSTFHKVQNRKKFTKKEWDDFTHESTRQALAEWAASPEVPNWLIEHADRIQLLPSESSDETGGSEPDSIDENVVGSTDRSSVGHHSKMFLQRQRAAVLTQALQVQLRRYTQSSAAALLHPDPELDRDLESTTSFPIPDLKYAETIFAIPRTTSGKSISAKERKAGRVPSIIFEQEDGQHGGNKRLISVRTNQIRKLVGHLGRSFFLSRLFDLEVRSDFDSENDVVERVRVLPRSIHLHSATDAPLNVTFIRAPSHALLKVDIPLVFRGDDVSPGLKKNGCLNTIKRTVKFLCPADVIPPYIDVDLSELDVNQKIVMGDLKVHPDLKLLQSKDEPVCKITGARVSEQKKSKDKDSK</sequence>
<evidence type="ECO:0000256" key="12">
    <source>
        <dbReference type="SAM" id="SignalP"/>
    </source>
</evidence>
<evidence type="ECO:0000256" key="10">
    <source>
        <dbReference type="SAM" id="MobiDB-lite"/>
    </source>
</evidence>
<dbReference type="InterPro" id="IPR029751">
    <property type="entry name" value="Ribosomal_L25_dom"/>
</dbReference>
<protein>
    <submittedName>
        <fullName evidence="15">Uncharacterized protein</fullName>
    </submittedName>
</protein>
<evidence type="ECO:0000256" key="1">
    <source>
        <dbReference type="ARBA" id="ARBA00004575"/>
    </source>
</evidence>
<comment type="similarity">
    <text evidence="2">Belongs to the NEMP family.</text>
</comment>
<dbReference type="PANTHER" id="PTHR31587:SF3">
    <property type="entry name" value="EXPRESSED PROTEIN"/>
    <property type="match status" value="1"/>
</dbReference>
<feature type="region of interest" description="Disordered" evidence="10">
    <location>
        <begin position="466"/>
        <end position="492"/>
    </location>
</feature>
<feature type="transmembrane region" description="Helical" evidence="11">
    <location>
        <begin position="186"/>
        <end position="205"/>
    </location>
</feature>
<feature type="compositionally biased region" description="Polar residues" evidence="10">
    <location>
        <begin position="372"/>
        <end position="407"/>
    </location>
</feature>
<evidence type="ECO:0000313" key="16">
    <source>
        <dbReference type="Proteomes" id="UP000290289"/>
    </source>
</evidence>
<proteinExistence type="inferred from homology"/>
<dbReference type="InterPro" id="IPR020057">
    <property type="entry name" value="Ribosomal_bL25_b-dom"/>
</dbReference>
<comment type="caution">
    <text evidence="15">The sequence shown here is derived from an EMBL/GenBank/DDBJ whole genome shotgun (WGS) entry which is preliminary data.</text>
</comment>
<reference evidence="15 16" key="1">
    <citation type="submission" date="2018-10" db="EMBL/GenBank/DDBJ databases">
        <title>A high-quality apple genome assembly.</title>
        <authorList>
            <person name="Hu J."/>
        </authorList>
    </citation>
    <scope>NUCLEOTIDE SEQUENCE [LARGE SCALE GENOMIC DNA]</scope>
    <source>
        <strain evidence="16">cv. HFTH1</strain>
        <tissue evidence="15">Young leaf</tissue>
    </source>
</reference>
<dbReference type="Gene3D" id="2.40.240.10">
    <property type="entry name" value="Ribosomal Protein L25, Chain P"/>
    <property type="match status" value="1"/>
</dbReference>
<keyword evidence="6 11" id="KW-1133">Transmembrane helix</keyword>
<evidence type="ECO:0000256" key="11">
    <source>
        <dbReference type="SAM" id="Phobius"/>
    </source>
</evidence>
<dbReference type="FunFam" id="2.170.120.20:FF:000006">
    <property type="entry name" value="Ribosomal protein L25/Gln-tRNA synthetase, anti-codon-binding domain-containing protein"/>
    <property type="match status" value="1"/>
</dbReference>
<dbReference type="InterPro" id="IPR037121">
    <property type="entry name" value="Ribosomal_bL25_C"/>
</dbReference>
<accession>A0A498IK48</accession>
<evidence type="ECO:0000256" key="7">
    <source>
        <dbReference type="ARBA" id="ARBA00023136"/>
    </source>
</evidence>
<feature type="transmembrane region" description="Helical" evidence="11">
    <location>
        <begin position="162"/>
        <end position="180"/>
    </location>
</feature>
<feature type="domain" description="Large ribosomal subunit protein bL25 L25" evidence="13">
    <location>
        <begin position="558"/>
        <end position="660"/>
    </location>
</feature>
<evidence type="ECO:0000256" key="8">
    <source>
        <dbReference type="ARBA" id="ARBA00023242"/>
    </source>
</evidence>
<dbReference type="GO" id="GO:0005840">
    <property type="term" value="C:ribosome"/>
    <property type="evidence" value="ECO:0007669"/>
    <property type="project" value="UniProtKB-KW"/>
</dbReference>
<feature type="transmembrane region" description="Helical" evidence="11">
    <location>
        <begin position="259"/>
        <end position="279"/>
    </location>
</feature>
<dbReference type="Gene3D" id="2.170.120.20">
    <property type="entry name" value="Ribosomal protein L25, beta domain"/>
    <property type="match status" value="1"/>
</dbReference>
<evidence type="ECO:0000313" key="15">
    <source>
        <dbReference type="EMBL" id="RXH81643.1"/>
    </source>
</evidence>
<dbReference type="InterPro" id="IPR011035">
    <property type="entry name" value="Ribosomal_bL25/Gln-tRNA_synth"/>
</dbReference>
<evidence type="ECO:0000256" key="9">
    <source>
        <dbReference type="ARBA" id="ARBA00023274"/>
    </source>
</evidence>
<comment type="subcellular location">
    <subcellularLocation>
        <location evidence="1">Nucleus inner membrane</location>
        <topology evidence="1">Multi-pass membrane protein</topology>
        <orientation evidence="1">Nucleoplasmic side</orientation>
    </subcellularLocation>
</comment>
<dbReference type="GO" id="GO:0005637">
    <property type="term" value="C:nuclear inner membrane"/>
    <property type="evidence" value="ECO:0007669"/>
    <property type="project" value="UniProtKB-SubCell"/>
</dbReference>
<dbReference type="Pfam" id="PF10225">
    <property type="entry name" value="NEMP"/>
    <property type="match status" value="1"/>
</dbReference>
<feature type="chain" id="PRO_5019840053" evidence="12">
    <location>
        <begin position="20"/>
        <end position="766"/>
    </location>
</feature>
<keyword evidence="9" id="KW-0687">Ribonucleoprotein</keyword>
<evidence type="ECO:0000256" key="6">
    <source>
        <dbReference type="ARBA" id="ARBA00022989"/>
    </source>
</evidence>
<keyword evidence="5" id="KW-0689">Ribosomal protein</keyword>
<dbReference type="Pfam" id="PF01386">
    <property type="entry name" value="Ribosomal_L25p"/>
    <property type="match status" value="1"/>
</dbReference>
<feature type="region of interest" description="Disordered" evidence="10">
    <location>
        <begin position="349"/>
        <end position="407"/>
    </location>
</feature>
<dbReference type="InterPro" id="IPR019358">
    <property type="entry name" value="NEMP_fam"/>
</dbReference>
<feature type="compositionally biased region" description="Basic residues" evidence="10">
    <location>
        <begin position="357"/>
        <end position="367"/>
    </location>
</feature>
<keyword evidence="3 11" id="KW-0812">Transmembrane</keyword>
<keyword evidence="8" id="KW-0539">Nucleus</keyword>
<keyword evidence="7 11" id="KW-0472">Membrane</keyword>
<gene>
    <name evidence="15" type="ORF">DVH24_035064</name>
</gene>
<evidence type="ECO:0000256" key="2">
    <source>
        <dbReference type="ARBA" id="ARBA00005748"/>
    </source>
</evidence>
<dbReference type="STRING" id="3750.A0A498IK48"/>
<dbReference type="InterPro" id="IPR020056">
    <property type="entry name" value="Rbsml_bL25/Gln-tRNA_synth_N"/>
</dbReference>
<dbReference type="GO" id="GO:0003735">
    <property type="term" value="F:structural constituent of ribosome"/>
    <property type="evidence" value="ECO:0007669"/>
    <property type="project" value="InterPro"/>
</dbReference>
<dbReference type="AlphaFoldDB" id="A0A498IK48"/>
<dbReference type="SUPFAM" id="SSF50715">
    <property type="entry name" value="Ribosomal protein L25-like"/>
    <property type="match status" value="1"/>
</dbReference>
<organism evidence="15 16">
    <name type="scientific">Malus domestica</name>
    <name type="common">Apple</name>
    <name type="synonym">Pyrus malus</name>
    <dbReference type="NCBI Taxonomy" id="3750"/>
    <lineage>
        <taxon>Eukaryota</taxon>
        <taxon>Viridiplantae</taxon>
        <taxon>Streptophyta</taxon>
        <taxon>Embryophyta</taxon>
        <taxon>Tracheophyta</taxon>
        <taxon>Spermatophyta</taxon>
        <taxon>Magnoliopsida</taxon>
        <taxon>eudicotyledons</taxon>
        <taxon>Gunneridae</taxon>
        <taxon>Pentapetalae</taxon>
        <taxon>rosids</taxon>
        <taxon>fabids</taxon>
        <taxon>Rosales</taxon>
        <taxon>Rosaceae</taxon>
        <taxon>Amygdaloideae</taxon>
        <taxon>Maleae</taxon>
        <taxon>Malus</taxon>
    </lineage>
</organism>
<keyword evidence="4 12" id="KW-0732">Signal</keyword>
<keyword evidence="16" id="KW-1185">Reference proteome</keyword>
<feature type="signal peptide" evidence="12">
    <location>
        <begin position="1"/>
        <end position="19"/>
    </location>
</feature>
<evidence type="ECO:0000256" key="4">
    <source>
        <dbReference type="ARBA" id="ARBA00022729"/>
    </source>
</evidence>
<evidence type="ECO:0000256" key="5">
    <source>
        <dbReference type="ARBA" id="ARBA00022980"/>
    </source>
</evidence>
<name>A0A498IK48_MALDO</name>
<evidence type="ECO:0000259" key="14">
    <source>
        <dbReference type="Pfam" id="PF14693"/>
    </source>
</evidence>
<dbReference type="Proteomes" id="UP000290289">
    <property type="component" value="Chromosome 12"/>
</dbReference>